<feature type="transmembrane region" description="Helical" evidence="2">
    <location>
        <begin position="36"/>
        <end position="54"/>
    </location>
</feature>
<feature type="compositionally biased region" description="Basic and acidic residues" evidence="1">
    <location>
        <begin position="63"/>
        <end position="72"/>
    </location>
</feature>
<dbReference type="EMBL" id="KV878210">
    <property type="protein sequence ID" value="OJJ38740.1"/>
    <property type="molecule type" value="Genomic_DNA"/>
</dbReference>
<keyword evidence="4" id="KW-1185">Reference proteome</keyword>
<dbReference type="Proteomes" id="UP000184383">
    <property type="component" value="Unassembled WGS sequence"/>
</dbReference>
<sequence length="108" mass="12371">MVRIRDSDSFFKAFFKVLGATIGVVFRIALPCVLGLVLSFFIIGCVISCFQYLIKRTKKEIPENADPERGTEDGSPPMDEQTRVQIEMDILNEMLKARRERTEKLVEN</sequence>
<reference evidence="4" key="1">
    <citation type="journal article" date="2017" name="Genome Biol.">
        <title>Comparative genomics reveals high biological diversity and specific adaptations in the industrially and medically important fungal genus Aspergillus.</title>
        <authorList>
            <person name="de Vries R.P."/>
            <person name="Riley R."/>
            <person name="Wiebenga A."/>
            <person name="Aguilar-Osorio G."/>
            <person name="Amillis S."/>
            <person name="Uchima C.A."/>
            <person name="Anderluh G."/>
            <person name="Asadollahi M."/>
            <person name="Askin M."/>
            <person name="Barry K."/>
            <person name="Battaglia E."/>
            <person name="Bayram O."/>
            <person name="Benocci T."/>
            <person name="Braus-Stromeyer S.A."/>
            <person name="Caldana C."/>
            <person name="Canovas D."/>
            <person name="Cerqueira G.C."/>
            <person name="Chen F."/>
            <person name="Chen W."/>
            <person name="Choi C."/>
            <person name="Clum A."/>
            <person name="Dos Santos R.A."/>
            <person name="Damasio A.R."/>
            <person name="Diallinas G."/>
            <person name="Emri T."/>
            <person name="Fekete E."/>
            <person name="Flipphi M."/>
            <person name="Freyberg S."/>
            <person name="Gallo A."/>
            <person name="Gournas C."/>
            <person name="Habgood R."/>
            <person name="Hainaut M."/>
            <person name="Harispe M.L."/>
            <person name="Henrissat B."/>
            <person name="Hilden K.S."/>
            <person name="Hope R."/>
            <person name="Hossain A."/>
            <person name="Karabika E."/>
            <person name="Karaffa L."/>
            <person name="Karanyi Z."/>
            <person name="Krasevec N."/>
            <person name="Kuo A."/>
            <person name="Kusch H."/>
            <person name="LaButti K."/>
            <person name="Lagendijk E.L."/>
            <person name="Lapidus A."/>
            <person name="Levasseur A."/>
            <person name="Lindquist E."/>
            <person name="Lipzen A."/>
            <person name="Logrieco A.F."/>
            <person name="MacCabe A."/>
            <person name="Maekelae M.R."/>
            <person name="Malavazi I."/>
            <person name="Melin P."/>
            <person name="Meyer V."/>
            <person name="Mielnichuk N."/>
            <person name="Miskei M."/>
            <person name="Molnar A.P."/>
            <person name="Mule G."/>
            <person name="Ngan C.Y."/>
            <person name="Orejas M."/>
            <person name="Orosz E."/>
            <person name="Ouedraogo J.P."/>
            <person name="Overkamp K.M."/>
            <person name="Park H.-S."/>
            <person name="Perrone G."/>
            <person name="Piumi F."/>
            <person name="Punt P.J."/>
            <person name="Ram A.F."/>
            <person name="Ramon A."/>
            <person name="Rauscher S."/>
            <person name="Record E."/>
            <person name="Riano-Pachon D.M."/>
            <person name="Robert V."/>
            <person name="Roehrig J."/>
            <person name="Ruller R."/>
            <person name="Salamov A."/>
            <person name="Salih N.S."/>
            <person name="Samson R.A."/>
            <person name="Sandor E."/>
            <person name="Sanguinetti M."/>
            <person name="Schuetze T."/>
            <person name="Sepcic K."/>
            <person name="Shelest E."/>
            <person name="Sherlock G."/>
            <person name="Sophianopoulou V."/>
            <person name="Squina F.M."/>
            <person name="Sun H."/>
            <person name="Susca A."/>
            <person name="Todd R.B."/>
            <person name="Tsang A."/>
            <person name="Unkles S.E."/>
            <person name="van de Wiele N."/>
            <person name="van Rossen-Uffink D."/>
            <person name="Oliveira J.V."/>
            <person name="Vesth T.C."/>
            <person name="Visser J."/>
            <person name="Yu J.-H."/>
            <person name="Zhou M."/>
            <person name="Andersen M.R."/>
            <person name="Archer D.B."/>
            <person name="Baker S.E."/>
            <person name="Benoit I."/>
            <person name="Brakhage A.A."/>
            <person name="Braus G.H."/>
            <person name="Fischer R."/>
            <person name="Frisvad J.C."/>
            <person name="Goldman G.H."/>
            <person name="Houbraken J."/>
            <person name="Oakley B."/>
            <person name="Pocsi I."/>
            <person name="Scazzocchio C."/>
            <person name="Seiboth B."/>
            <person name="vanKuyk P.A."/>
            <person name="Wortman J."/>
            <person name="Dyer P.S."/>
            <person name="Grigoriev I.V."/>
        </authorList>
    </citation>
    <scope>NUCLEOTIDE SEQUENCE [LARGE SCALE GENOMIC DNA]</scope>
    <source>
        <strain evidence="4">DTO 134E9</strain>
    </source>
</reference>
<protein>
    <submittedName>
        <fullName evidence="3">Uncharacterized protein</fullName>
    </submittedName>
</protein>
<dbReference type="RefSeq" id="XP_040692416.1">
    <property type="nucleotide sequence ID" value="XM_040833934.1"/>
</dbReference>
<dbReference type="GeneID" id="63749782"/>
<feature type="region of interest" description="Disordered" evidence="1">
    <location>
        <begin position="63"/>
        <end position="82"/>
    </location>
</feature>
<keyword evidence="2" id="KW-0812">Transmembrane</keyword>
<gene>
    <name evidence="3" type="ORF">ASPWEDRAFT_341527</name>
</gene>
<feature type="transmembrane region" description="Helical" evidence="2">
    <location>
        <begin position="13"/>
        <end position="30"/>
    </location>
</feature>
<name>A0A1L9RUY6_ASPWE</name>
<proteinExistence type="predicted"/>
<keyword evidence="2" id="KW-0472">Membrane</keyword>
<accession>A0A1L9RUY6</accession>
<evidence type="ECO:0000313" key="3">
    <source>
        <dbReference type="EMBL" id="OJJ38740.1"/>
    </source>
</evidence>
<dbReference type="OrthoDB" id="4510375at2759"/>
<dbReference type="AlphaFoldDB" id="A0A1L9RUY6"/>
<evidence type="ECO:0000256" key="1">
    <source>
        <dbReference type="SAM" id="MobiDB-lite"/>
    </source>
</evidence>
<organism evidence="3 4">
    <name type="scientific">Aspergillus wentii DTO 134E9</name>
    <dbReference type="NCBI Taxonomy" id="1073089"/>
    <lineage>
        <taxon>Eukaryota</taxon>
        <taxon>Fungi</taxon>
        <taxon>Dikarya</taxon>
        <taxon>Ascomycota</taxon>
        <taxon>Pezizomycotina</taxon>
        <taxon>Eurotiomycetes</taxon>
        <taxon>Eurotiomycetidae</taxon>
        <taxon>Eurotiales</taxon>
        <taxon>Aspergillaceae</taxon>
        <taxon>Aspergillus</taxon>
        <taxon>Aspergillus subgen. Cremei</taxon>
    </lineage>
</organism>
<dbReference type="VEuPathDB" id="FungiDB:ASPWEDRAFT_341527"/>
<evidence type="ECO:0000313" key="4">
    <source>
        <dbReference type="Proteomes" id="UP000184383"/>
    </source>
</evidence>
<evidence type="ECO:0000256" key="2">
    <source>
        <dbReference type="SAM" id="Phobius"/>
    </source>
</evidence>
<keyword evidence="2" id="KW-1133">Transmembrane helix</keyword>